<comment type="caution">
    <text evidence="1">The sequence shown here is derived from an EMBL/GenBank/DDBJ whole genome shotgun (WGS) entry which is preliminary data.</text>
</comment>
<name>A0A059FX97_9PROT</name>
<evidence type="ECO:0000313" key="2">
    <source>
        <dbReference type="Proteomes" id="UP000025061"/>
    </source>
</evidence>
<proteinExistence type="predicted"/>
<keyword evidence="2" id="KW-1185">Reference proteome</keyword>
<gene>
    <name evidence="1" type="ORF">HHI_06549</name>
</gene>
<reference evidence="1 2" key="1">
    <citation type="submission" date="2013-04" db="EMBL/GenBank/DDBJ databases">
        <title>Hyphomonas hirschiana VP5 Genome Sequencing.</title>
        <authorList>
            <person name="Lai Q."/>
            <person name="Shao Z."/>
        </authorList>
    </citation>
    <scope>NUCLEOTIDE SEQUENCE [LARGE SCALE GENOMIC DNA]</scope>
    <source>
        <strain evidence="1 2">VP5</strain>
    </source>
</reference>
<accession>A0A059FX97</accession>
<evidence type="ECO:0000313" key="1">
    <source>
        <dbReference type="EMBL" id="KCZ95309.1"/>
    </source>
</evidence>
<protein>
    <submittedName>
        <fullName evidence="1">Uncharacterized protein</fullName>
    </submittedName>
</protein>
<organism evidence="1 2">
    <name type="scientific">Hyphomonas hirschiana VP5</name>
    <dbReference type="NCBI Taxonomy" id="1280951"/>
    <lineage>
        <taxon>Bacteria</taxon>
        <taxon>Pseudomonadati</taxon>
        <taxon>Pseudomonadota</taxon>
        <taxon>Alphaproteobacteria</taxon>
        <taxon>Hyphomonadales</taxon>
        <taxon>Hyphomonadaceae</taxon>
        <taxon>Hyphomonas</taxon>
    </lineage>
</organism>
<dbReference type="EMBL" id="ARYI01000004">
    <property type="protein sequence ID" value="KCZ95309.1"/>
    <property type="molecule type" value="Genomic_DNA"/>
</dbReference>
<dbReference type="Proteomes" id="UP000025061">
    <property type="component" value="Unassembled WGS sequence"/>
</dbReference>
<dbReference type="AlphaFoldDB" id="A0A059FX97"/>
<sequence>MFITVIGTIICERSPEIFSFLNYSAVQNIETLLAPAIIDQNVFIEQFVVTPNIDVPLHVASPLSARDVSAIG</sequence>